<evidence type="ECO:0000259" key="12">
    <source>
        <dbReference type="Pfam" id="PF00884"/>
    </source>
</evidence>
<evidence type="ECO:0000256" key="7">
    <source>
        <dbReference type="ARBA" id="ARBA00023136"/>
    </source>
</evidence>
<keyword evidence="9" id="KW-0464">Manganese</keyword>
<dbReference type="InterPro" id="IPR000917">
    <property type="entry name" value="Sulfatase_N"/>
</dbReference>
<evidence type="ECO:0000313" key="13">
    <source>
        <dbReference type="EMBL" id="MBO8463993.1"/>
    </source>
</evidence>
<dbReference type="Gene3D" id="3.40.720.10">
    <property type="entry name" value="Alkaline Phosphatase, subunit A"/>
    <property type="match status" value="1"/>
</dbReference>
<feature type="binding site" evidence="10">
    <location>
        <position position="469"/>
    </location>
    <ligand>
        <name>Mn(2+)</name>
        <dbReference type="ChEBI" id="CHEBI:29035"/>
    </ligand>
</feature>
<feature type="binding site" evidence="10">
    <location>
        <position position="253"/>
    </location>
    <ligand>
        <name>Mn(2+)</name>
        <dbReference type="ChEBI" id="CHEBI:29035"/>
    </ligand>
</feature>
<evidence type="ECO:0000256" key="4">
    <source>
        <dbReference type="ARBA" id="ARBA00022475"/>
    </source>
</evidence>
<dbReference type="AlphaFoldDB" id="A0A9D9I2K5"/>
<dbReference type="PANTHER" id="PTHR47371:SF3">
    <property type="entry name" value="PHOSPHOGLYCEROL TRANSFERASE I"/>
    <property type="match status" value="1"/>
</dbReference>
<feature type="binding site" evidence="10">
    <location>
        <position position="296"/>
    </location>
    <ligand>
        <name>Mn(2+)</name>
        <dbReference type="ChEBI" id="CHEBI:29035"/>
    </ligand>
</feature>
<keyword evidence="9" id="KW-0479">Metal-binding</keyword>
<proteinExistence type="inferred from homology"/>
<gene>
    <name evidence="13" type="ORF">IAC13_08690</name>
</gene>
<evidence type="ECO:0000256" key="9">
    <source>
        <dbReference type="PIRSR" id="PIRSR005091-2"/>
    </source>
</evidence>
<feature type="transmembrane region" description="Helical" evidence="11">
    <location>
        <begin position="12"/>
        <end position="28"/>
    </location>
</feature>
<feature type="transmembrane region" description="Helical" evidence="11">
    <location>
        <begin position="114"/>
        <end position="138"/>
    </location>
</feature>
<comment type="pathway">
    <text evidence="2">Cell wall biogenesis; lipoteichoic acid biosynthesis.</text>
</comment>
<evidence type="ECO:0000313" key="14">
    <source>
        <dbReference type="Proteomes" id="UP000823618"/>
    </source>
</evidence>
<feature type="binding site" evidence="9">
    <location>
        <position position="409"/>
    </location>
    <ligand>
        <name>substrate</name>
    </ligand>
</feature>
<dbReference type="SUPFAM" id="SSF53649">
    <property type="entry name" value="Alkaline phosphatase-like"/>
    <property type="match status" value="1"/>
</dbReference>
<dbReference type="InterPro" id="IPR017850">
    <property type="entry name" value="Alkaline_phosphatase_core_sf"/>
</dbReference>
<protein>
    <submittedName>
        <fullName evidence="13">LTA synthase family protein</fullName>
    </submittedName>
</protein>
<evidence type="ECO:0000256" key="6">
    <source>
        <dbReference type="ARBA" id="ARBA00022989"/>
    </source>
</evidence>
<dbReference type="CDD" id="cd16015">
    <property type="entry name" value="LTA_synthase"/>
    <property type="match status" value="1"/>
</dbReference>
<keyword evidence="5 11" id="KW-0812">Transmembrane</keyword>
<evidence type="ECO:0000256" key="11">
    <source>
        <dbReference type="SAM" id="Phobius"/>
    </source>
</evidence>
<dbReference type="GO" id="GO:0005886">
    <property type="term" value="C:plasma membrane"/>
    <property type="evidence" value="ECO:0007669"/>
    <property type="project" value="UniProtKB-SubCell"/>
</dbReference>
<dbReference type="PANTHER" id="PTHR47371">
    <property type="entry name" value="LIPOTEICHOIC ACID SYNTHASE"/>
    <property type="match status" value="1"/>
</dbReference>
<comment type="subcellular location">
    <subcellularLocation>
        <location evidence="1">Cell membrane</location>
        <topology evidence="1">Multi-pass membrane protein</topology>
    </subcellularLocation>
</comment>
<name>A0A9D9I2K5_9FIRM</name>
<feature type="transmembrane region" description="Helical" evidence="11">
    <location>
        <begin position="62"/>
        <end position="86"/>
    </location>
</feature>
<reference evidence="13" key="1">
    <citation type="submission" date="2020-10" db="EMBL/GenBank/DDBJ databases">
        <authorList>
            <person name="Gilroy R."/>
        </authorList>
    </citation>
    <scope>NUCLEOTIDE SEQUENCE</scope>
    <source>
        <strain evidence="13">E3-2379</strain>
    </source>
</reference>
<comment type="caution">
    <text evidence="13">The sequence shown here is derived from an EMBL/GenBank/DDBJ whole genome shotgun (WGS) entry which is preliminary data.</text>
</comment>
<dbReference type="EMBL" id="JADIML010000243">
    <property type="protein sequence ID" value="MBO8463993.1"/>
    <property type="molecule type" value="Genomic_DNA"/>
</dbReference>
<evidence type="ECO:0000256" key="2">
    <source>
        <dbReference type="ARBA" id="ARBA00004936"/>
    </source>
</evidence>
<comment type="similarity">
    <text evidence="3">Belongs to the LTA synthase family.</text>
</comment>
<dbReference type="Gene3D" id="3.30.1120.170">
    <property type="match status" value="1"/>
</dbReference>
<keyword evidence="7 11" id="KW-0472">Membrane</keyword>
<evidence type="ECO:0000256" key="8">
    <source>
        <dbReference type="PIRSR" id="PIRSR005091-1"/>
    </source>
</evidence>
<evidence type="ECO:0000256" key="10">
    <source>
        <dbReference type="PIRSR" id="PIRSR005091-3"/>
    </source>
</evidence>
<keyword evidence="6 11" id="KW-1133">Transmembrane helix</keyword>
<dbReference type="Pfam" id="PF00884">
    <property type="entry name" value="Sulfatase"/>
    <property type="match status" value="1"/>
</dbReference>
<evidence type="ECO:0000256" key="3">
    <source>
        <dbReference type="ARBA" id="ARBA00009983"/>
    </source>
</evidence>
<accession>A0A9D9I2K5</accession>
<feature type="transmembrane region" description="Helical" evidence="11">
    <location>
        <begin position="159"/>
        <end position="180"/>
    </location>
</feature>
<feature type="binding site" evidence="10">
    <location>
        <position position="468"/>
    </location>
    <ligand>
        <name>Mn(2+)</name>
        <dbReference type="ChEBI" id="CHEBI:29035"/>
    </ligand>
</feature>
<feature type="active site" evidence="8">
    <location>
        <position position="296"/>
    </location>
</feature>
<evidence type="ECO:0000256" key="1">
    <source>
        <dbReference type="ARBA" id="ARBA00004651"/>
    </source>
</evidence>
<sequence>MKIKLPIKKKWLIAYGCFLLKILLFYYLVGFNGIDYIVGLLTFAFFVLTFEQMKRRRHQKLFASLFSIGYGLISILMMADVMYYGYFVQYTSVNQIFQIGNLLETSEAIDLNGIISVVGILIFLWDIPLVISCFIQSQKRYKEESKRKIIKQNQIGKKIFSWIPNYCFIGFFIGLVLLTWNPFQDVSIAKITNLEFVSYHTHDIVNFVVEEMKRSSIDKEEIQEELQALVPKTEGNKYKGIGEGKNLIVIQMESFQNFPIGRFYNGQELTPNINKLLKEDTLYFSNYYQTLGKGNTADAEFSTLNSFYPVTERESYRLYVENNYNGLPWLLRSKGYRTLAFHGNVRTFWNRGQMYPQEGFDYFYSQEYLDATEISGFGITDKELFRQAVDILKVQTKPTFSFMVTVTNHIPYDLDDSLVTLELEPEDENLFGHYLQSVHYADEAIGELIQRLKEEGVYENTVIAMYGDHHGMLLSDDDFYQSIQENVPKYTGREYDYDEMLNIPLIIHIPNSGVCETIDTVGGEVDFLPTIANIMNLTIPQPYIFGKDIVNVTDDKDSFVASVTYLLEGSFVWNHIMYQIGRDGSFESGRAWNTDTGEEVPLTKELKEQSERARRLVQLSKTTLDYNLMSEYAGQNYVSIDGN</sequence>
<dbReference type="InterPro" id="IPR050448">
    <property type="entry name" value="OpgB/LTA_synthase_biosynth"/>
</dbReference>
<feature type="domain" description="Sulfatase N-terminal" evidence="12">
    <location>
        <begin position="245"/>
        <end position="536"/>
    </location>
</feature>
<dbReference type="PIRSF" id="PIRSF005091">
    <property type="entry name" value="Mmb_sulf_HI1246"/>
    <property type="match status" value="1"/>
</dbReference>
<reference evidence="13" key="2">
    <citation type="journal article" date="2021" name="PeerJ">
        <title>Extensive microbial diversity within the chicken gut microbiome revealed by metagenomics and culture.</title>
        <authorList>
            <person name="Gilroy R."/>
            <person name="Ravi A."/>
            <person name="Getino M."/>
            <person name="Pursley I."/>
            <person name="Horton D.L."/>
            <person name="Alikhan N.F."/>
            <person name="Baker D."/>
            <person name="Gharbi K."/>
            <person name="Hall N."/>
            <person name="Watson M."/>
            <person name="Adriaenssens E.M."/>
            <person name="Foster-Nyarko E."/>
            <person name="Jarju S."/>
            <person name="Secka A."/>
            <person name="Antonio M."/>
            <person name="Oren A."/>
            <person name="Chaudhuri R.R."/>
            <person name="La Ragione R."/>
            <person name="Hildebrand F."/>
            <person name="Pallen M.J."/>
        </authorList>
    </citation>
    <scope>NUCLEOTIDE SEQUENCE</scope>
    <source>
        <strain evidence="13">E3-2379</strain>
    </source>
</reference>
<organism evidence="13 14">
    <name type="scientific">Candidatus Scybalomonas excrementavium</name>
    <dbReference type="NCBI Taxonomy" id="2840943"/>
    <lineage>
        <taxon>Bacteria</taxon>
        <taxon>Bacillati</taxon>
        <taxon>Bacillota</taxon>
        <taxon>Clostridia</taxon>
        <taxon>Lachnospirales</taxon>
        <taxon>Lachnospiraceae</taxon>
        <taxon>Lachnospiraceae incertae sedis</taxon>
        <taxon>Candidatus Scybalomonas</taxon>
    </lineage>
</organism>
<evidence type="ECO:0000256" key="5">
    <source>
        <dbReference type="ARBA" id="ARBA00022692"/>
    </source>
</evidence>
<keyword evidence="4" id="KW-1003">Cell membrane</keyword>
<dbReference type="InterPro" id="IPR012160">
    <property type="entry name" value="LtaS-like"/>
</dbReference>
<dbReference type="GO" id="GO:0046872">
    <property type="term" value="F:metal ion binding"/>
    <property type="evidence" value="ECO:0007669"/>
    <property type="project" value="UniProtKB-KW"/>
</dbReference>
<dbReference type="Proteomes" id="UP000823618">
    <property type="component" value="Unassembled WGS sequence"/>
</dbReference>
<feature type="transmembrane region" description="Helical" evidence="11">
    <location>
        <begin position="34"/>
        <end position="50"/>
    </location>
</feature>